<evidence type="ECO:0008006" key="4">
    <source>
        <dbReference type="Google" id="ProtNLM"/>
    </source>
</evidence>
<dbReference type="Proteomes" id="UP000095552">
    <property type="component" value="Unassembled WGS sequence"/>
</dbReference>
<feature type="chain" id="PRO_5009185684" description="Secretion system C-terminal sorting domain-containing protein" evidence="1">
    <location>
        <begin position="37"/>
        <end position="209"/>
    </location>
</feature>
<evidence type="ECO:0000313" key="3">
    <source>
        <dbReference type="Proteomes" id="UP000095552"/>
    </source>
</evidence>
<keyword evidence="1" id="KW-0732">Signal</keyword>
<dbReference type="AlphaFoldDB" id="A0A1E5SYE1"/>
<keyword evidence="3" id="KW-1185">Reference proteome</keyword>
<sequence>MKIKNNKNSKNRIMKNQIKTLAAAAIFMASGFLASANESEREISLTTENQKAVVLKMDNVKAGTQISLLDANGKVLFQDQADAEAYGKVFNLSKLEKGQLQLEIENDETLEVMSIEVTEQSARIESSSKQLIEKPIIKHNGEGMKIYFGNDHDGMKVSVYDEQGALAFRDNVESNGAMKRYDISKLSSGKYKVQFTADGRSFYHTITLD</sequence>
<proteinExistence type="predicted"/>
<feature type="signal peptide" evidence="1">
    <location>
        <begin position="1"/>
        <end position="36"/>
    </location>
</feature>
<accession>A0A1E5SYE1</accession>
<evidence type="ECO:0000256" key="1">
    <source>
        <dbReference type="SAM" id="SignalP"/>
    </source>
</evidence>
<dbReference type="EMBL" id="MDGQ01000005">
    <property type="protein sequence ID" value="OEK04131.1"/>
    <property type="molecule type" value="Genomic_DNA"/>
</dbReference>
<gene>
    <name evidence="2" type="ORF">BFP71_11635</name>
</gene>
<reference evidence="2 3" key="1">
    <citation type="submission" date="2016-08" db="EMBL/GenBank/DDBJ databases">
        <title>Draft genome of Fabibacter sp. strain SK-8.</title>
        <authorList>
            <person name="Wong S.-K."/>
            <person name="Hamasaki K."/>
            <person name="Yoshizawa S."/>
        </authorList>
    </citation>
    <scope>NUCLEOTIDE SEQUENCE [LARGE SCALE GENOMIC DNA]</scope>
    <source>
        <strain evidence="2 3">SK-8</strain>
    </source>
</reference>
<comment type="caution">
    <text evidence="2">The sequence shown here is derived from an EMBL/GenBank/DDBJ whole genome shotgun (WGS) entry which is preliminary data.</text>
</comment>
<name>A0A1E5SYE1_9BACT</name>
<evidence type="ECO:0000313" key="2">
    <source>
        <dbReference type="EMBL" id="OEK04131.1"/>
    </source>
</evidence>
<protein>
    <recommendedName>
        <fullName evidence="4">Secretion system C-terminal sorting domain-containing protein</fullName>
    </recommendedName>
</protein>
<organism evidence="2 3">
    <name type="scientific">Roseivirga misakiensis</name>
    <dbReference type="NCBI Taxonomy" id="1563681"/>
    <lineage>
        <taxon>Bacteria</taxon>
        <taxon>Pseudomonadati</taxon>
        <taxon>Bacteroidota</taxon>
        <taxon>Cytophagia</taxon>
        <taxon>Cytophagales</taxon>
        <taxon>Roseivirgaceae</taxon>
        <taxon>Roseivirga</taxon>
    </lineage>
</organism>